<keyword evidence="6 7" id="KW-0472">Membrane</keyword>
<gene>
    <name evidence="10" type="ORF">C0Q90_03100</name>
    <name evidence="9" type="ORF">QUF16_04830</name>
</gene>
<sequence>MRKLSSKVKLTFTSPLFWIVIVCFGITYLEFFTSSISFFLTRYCWNSPVEVFSGQYYRLFTALFLHLDIFHLSGNMLFLALLTWIISANITRFQYLMVLLFSGVFGNLLADTFITYLYKLDGHVWSFLTTIGYTYGAIGFSTAIMGLFSFTIIVFLFANARRFTKVKFKSGLLVFAVCSQILYTYQNLSTNPWLSIPSYSHIGGGLIGILLALIFLYRRHQRNESLIRE</sequence>
<dbReference type="KEGG" id="lcz:LCAZH_0588"/>
<evidence type="ECO:0000313" key="11">
    <source>
        <dbReference type="Proteomes" id="UP000234512"/>
    </source>
</evidence>
<dbReference type="PANTHER" id="PTHR43731:SF14">
    <property type="entry name" value="PRESENILIN-ASSOCIATED RHOMBOID-LIKE PROTEIN, MITOCHONDRIAL"/>
    <property type="match status" value="1"/>
</dbReference>
<dbReference type="Proteomes" id="UP000234512">
    <property type="component" value="Unassembled WGS sequence"/>
</dbReference>
<feature type="transmembrane region" description="Helical" evidence="7">
    <location>
        <begin position="98"/>
        <end position="118"/>
    </location>
</feature>
<protein>
    <submittedName>
        <fullName evidence="9">Rhomboid family intramembrane serine protease</fullName>
        <ecNumber evidence="9">3.4.21.105</ecNumber>
    </submittedName>
</protein>
<accession>A0A1S2AJI1</accession>
<feature type="transmembrane region" description="Helical" evidence="7">
    <location>
        <begin position="198"/>
        <end position="217"/>
    </location>
</feature>
<evidence type="ECO:0000256" key="7">
    <source>
        <dbReference type="SAM" id="Phobius"/>
    </source>
</evidence>
<dbReference type="GO" id="GO:0006508">
    <property type="term" value="P:proteolysis"/>
    <property type="evidence" value="ECO:0007669"/>
    <property type="project" value="UniProtKB-KW"/>
</dbReference>
<dbReference type="AlphaFoldDB" id="A0A1S2AJI1"/>
<evidence type="ECO:0000256" key="3">
    <source>
        <dbReference type="ARBA" id="ARBA00022692"/>
    </source>
</evidence>
<dbReference type="SUPFAM" id="SSF144091">
    <property type="entry name" value="Rhomboid-like"/>
    <property type="match status" value="1"/>
</dbReference>
<comment type="caution">
    <text evidence="9">The sequence shown here is derived from an EMBL/GenBank/DDBJ whole genome shotgun (WGS) entry which is preliminary data.</text>
</comment>
<dbReference type="PANTHER" id="PTHR43731">
    <property type="entry name" value="RHOMBOID PROTEASE"/>
    <property type="match status" value="1"/>
</dbReference>
<keyword evidence="9" id="KW-0645">Protease</keyword>
<dbReference type="InterPro" id="IPR050925">
    <property type="entry name" value="Rhomboid_protease_S54"/>
</dbReference>
<dbReference type="InterPro" id="IPR035952">
    <property type="entry name" value="Rhomboid-like_sf"/>
</dbReference>
<dbReference type="KEGG" id="lcs:LCBD_0722"/>
<keyword evidence="4 9" id="KW-0378">Hydrolase</keyword>
<proteinExistence type="inferred from homology"/>
<organism evidence="9 12">
    <name type="scientific">Lacticaseibacillus paracasei</name>
    <name type="common">Lactobacillus paracasei</name>
    <dbReference type="NCBI Taxonomy" id="1597"/>
    <lineage>
        <taxon>Bacteria</taxon>
        <taxon>Bacillati</taxon>
        <taxon>Bacillota</taxon>
        <taxon>Bacilli</taxon>
        <taxon>Lactobacillales</taxon>
        <taxon>Lactobacillaceae</taxon>
        <taxon>Lacticaseibacillus</taxon>
    </lineage>
</organism>
<dbReference type="KEGG" id="lce:LC2W_0722"/>
<accession>S4ZJY7</accession>
<dbReference type="GO" id="GO:0004252">
    <property type="term" value="F:serine-type endopeptidase activity"/>
    <property type="evidence" value="ECO:0007669"/>
    <property type="project" value="InterPro"/>
</dbReference>
<dbReference type="Proteomes" id="UP001231451">
    <property type="component" value="Unassembled WGS sequence"/>
</dbReference>
<feature type="transmembrane region" description="Helical" evidence="7">
    <location>
        <begin position="16"/>
        <end position="40"/>
    </location>
</feature>
<keyword evidence="3 7" id="KW-0812">Transmembrane</keyword>
<accession>K0N2V0</accession>
<dbReference type="EMBL" id="JAUCBG010000003">
    <property type="protein sequence ID" value="MDM7453675.1"/>
    <property type="molecule type" value="Genomic_DNA"/>
</dbReference>
<evidence type="ECO:0000313" key="12">
    <source>
        <dbReference type="Proteomes" id="UP001231451"/>
    </source>
</evidence>
<evidence type="ECO:0000313" key="9">
    <source>
        <dbReference type="EMBL" id="MDM7453675.1"/>
    </source>
</evidence>
<dbReference type="GO" id="GO:0016020">
    <property type="term" value="C:membrane"/>
    <property type="evidence" value="ECO:0007669"/>
    <property type="project" value="UniProtKB-SubCell"/>
</dbReference>
<feature type="transmembrane region" description="Helical" evidence="7">
    <location>
        <begin position="170"/>
        <end position="186"/>
    </location>
</feature>
<evidence type="ECO:0000256" key="4">
    <source>
        <dbReference type="ARBA" id="ARBA00022801"/>
    </source>
</evidence>
<comment type="subcellular location">
    <subcellularLocation>
        <location evidence="1">Membrane</location>
        <topology evidence="1">Multi-pass membrane protein</topology>
    </subcellularLocation>
</comment>
<evidence type="ECO:0000256" key="1">
    <source>
        <dbReference type="ARBA" id="ARBA00004141"/>
    </source>
</evidence>
<accession>A0A125U5Q0</accession>
<dbReference type="InterPro" id="IPR022764">
    <property type="entry name" value="Peptidase_S54_rhomboid_dom"/>
</dbReference>
<dbReference type="RefSeq" id="WP_012491140.1">
    <property type="nucleotide sequence ID" value="NC_010999.1"/>
</dbReference>
<evidence type="ECO:0000256" key="6">
    <source>
        <dbReference type="ARBA" id="ARBA00023136"/>
    </source>
</evidence>
<reference evidence="9" key="2">
    <citation type="submission" date="2023-06" db="EMBL/GenBank/DDBJ databases">
        <title>Draft Genome Sequences of lactic acid bacteria strains isolated from fermented milk products.</title>
        <authorList>
            <person name="Elcheninov A.G."/>
            <person name="Klyukina A."/>
            <person name="Zayulina K.S."/>
            <person name="Gavirova L.A."/>
            <person name="Shcherbakova P.A."/>
            <person name="Shestakov A.I."/>
            <person name="Kublanov I.V."/>
            <person name="Kochetkova T.V."/>
        </authorList>
    </citation>
    <scope>NUCLEOTIDE SEQUENCE</scope>
    <source>
        <strain evidence="9">TOM.1374</strain>
    </source>
</reference>
<feature type="domain" description="Peptidase S54 rhomboid" evidence="8">
    <location>
        <begin position="54"/>
        <end position="217"/>
    </location>
</feature>
<evidence type="ECO:0000256" key="2">
    <source>
        <dbReference type="ARBA" id="ARBA00009045"/>
    </source>
</evidence>
<feature type="transmembrane region" description="Helical" evidence="7">
    <location>
        <begin position="60"/>
        <end position="86"/>
    </location>
</feature>
<comment type="similarity">
    <text evidence="2">Belongs to the peptidase S54 family.</text>
</comment>
<dbReference type="Pfam" id="PF01694">
    <property type="entry name" value="Rhomboid"/>
    <property type="match status" value="1"/>
</dbReference>
<reference evidence="10 11" key="1">
    <citation type="journal article" date="2018" name="Genome Announc.">
        <title>Draft Genome Sequence of Lactobacillus paracasei DUP 13076, Which Exhibits Potent Antipathogenic Effects against Salmonella enterica Serovars Enteritidis, Typhimurium, and Heidelberg.</title>
        <authorList>
            <person name="Muyyarikkandy M.S."/>
            <person name="Alqahtani F.H."/>
            <person name="Mandoiu I."/>
            <person name="Amalaradjou M.A."/>
        </authorList>
    </citation>
    <scope>NUCLEOTIDE SEQUENCE [LARGE SCALE GENOMIC DNA]</scope>
    <source>
        <strain evidence="10 11">DUP 13076</strain>
    </source>
</reference>
<dbReference type="EC" id="3.4.21.105" evidence="9"/>
<feature type="transmembrane region" description="Helical" evidence="7">
    <location>
        <begin position="138"/>
        <end position="158"/>
    </location>
</feature>
<evidence type="ECO:0000259" key="8">
    <source>
        <dbReference type="Pfam" id="PF01694"/>
    </source>
</evidence>
<name>A0A1S2AJI1_LACPA</name>
<evidence type="ECO:0000313" key="10">
    <source>
        <dbReference type="EMBL" id="PLC47376.1"/>
    </source>
</evidence>
<dbReference type="KEGG" id="lcl:LOCK919_0756"/>
<evidence type="ECO:0000256" key="5">
    <source>
        <dbReference type="ARBA" id="ARBA00022989"/>
    </source>
</evidence>
<dbReference type="EMBL" id="PKQJ01000002">
    <property type="protein sequence ID" value="PLC47376.1"/>
    <property type="molecule type" value="Genomic_DNA"/>
</dbReference>
<keyword evidence="5 7" id="KW-1133">Transmembrane helix</keyword>
<dbReference type="Gene3D" id="1.20.1540.10">
    <property type="entry name" value="Rhomboid-like"/>
    <property type="match status" value="1"/>
</dbReference>